<evidence type="ECO:0000259" key="7">
    <source>
        <dbReference type="Pfam" id="PF06271"/>
    </source>
</evidence>
<dbReference type="InterPro" id="IPR010432">
    <property type="entry name" value="RDD"/>
</dbReference>
<dbReference type="EMBL" id="CAKLPY010000001">
    <property type="protein sequence ID" value="CAH0995613.1"/>
    <property type="molecule type" value="Genomic_DNA"/>
</dbReference>
<dbReference type="PANTHER" id="PTHR36115">
    <property type="entry name" value="PROLINE-RICH ANTIGEN HOMOLOG-RELATED"/>
    <property type="match status" value="1"/>
</dbReference>
<keyword evidence="2" id="KW-1003">Cell membrane</keyword>
<evidence type="ECO:0000313" key="8">
    <source>
        <dbReference type="EMBL" id="CAH0995613.1"/>
    </source>
</evidence>
<name>A0ABM9AP70_9BACT</name>
<comment type="caution">
    <text evidence="8">The sequence shown here is derived from an EMBL/GenBank/DDBJ whole genome shotgun (WGS) entry which is preliminary data.</text>
</comment>
<evidence type="ECO:0000256" key="5">
    <source>
        <dbReference type="ARBA" id="ARBA00023136"/>
    </source>
</evidence>
<organism evidence="8 9">
    <name type="scientific">Emticicia aquatica</name>
    <dbReference type="NCBI Taxonomy" id="1681835"/>
    <lineage>
        <taxon>Bacteria</taxon>
        <taxon>Pseudomonadati</taxon>
        <taxon>Bacteroidota</taxon>
        <taxon>Cytophagia</taxon>
        <taxon>Cytophagales</taxon>
        <taxon>Leadbetterellaceae</taxon>
        <taxon>Emticicia</taxon>
    </lineage>
</organism>
<evidence type="ECO:0000256" key="6">
    <source>
        <dbReference type="SAM" id="Phobius"/>
    </source>
</evidence>
<evidence type="ECO:0000256" key="4">
    <source>
        <dbReference type="ARBA" id="ARBA00022989"/>
    </source>
</evidence>
<accession>A0ABM9AP70</accession>
<comment type="subcellular location">
    <subcellularLocation>
        <location evidence="1">Cell membrane</location>
        <topology evidence="1">Multi-pass membrane protein</topology>
    </subcellularLocation>
</comment>
<evidence type="ECO:0000256" key="1">
    <source>
        <dbReference type="ARBA" id="ARBA00004651"/>
    </source>
</evidence>
<dbReference type="InterPro" id="IPR051791">
    <property type="entry name" value="Pra-immunoreactive"/>
</dbReference>
<dbReference type="Proteomes" id="UP000837932">
    <property type="component" value="Unassembled WGS sequence"/>
</dbReference>
<reference evidence="8" key="1">
    <citation type="submission" date="2021-12" db="EMBL/GenBank/DDBJ databases">
        <authorList>
            <person name="Rodrigo-Torres L."/>
            <person name="Arahal R. D."/>
            <person name="Lucena T."/>
        </authorList>
    </citation>
    <scope>NUCLEOTIDE SEQUENCE</scope>
    <source>
        <strain evidence="8">CECT 8858</strain>
    </source>
</reference>
<dbReference type="Pfam" id="PF06271">
    <property type="entry name" value="RDD"/>
    <property type="match status" value="1"/>
</dbReference>
<keyword evidence="4 6" id="KW-1133">Transmembrane helix</keyword>
<dbReference type="RefSeq" id="WP_238806159.1">
    <property type="nucleotide sequence ID" value="NZ_CAKLPY010000001.1"/>
</dbReference>
<evidence type="ECO:0000256" key="2">
    <source>
        <dbReference type="ARBA" id="ARBA00022475"/>
    </source>
</evidence>
<evidence type="ECO:0000313" key="9">
    <source>
        <dbReference type="Proteomes" id="UP000837932"/>
    </source>
</evidence>
<feature type="transmembrane region" description="Helical" evidence="6">
    <location>
        <begin position="12"/>
        <end position="35"/>
    </location>
</feature>
<feature type="domain" description="RDD" evidence="7">
    <location>
        <begin position="7"/>
        <end position="159"/>
    </location>
</feature>
<keyword evidence="3 6" id="KW-0812">Transmembrane</keyword>
<dbReference type="PANTHER" id="PTHR36115:SF9">
    <property type="entry name" value="LMO1584 PROTEIN"/>
    <property type="match status" value="1"/>
</dbReference>
<sequence length="166" mass="18574">MENVKIAGFFKRFFAFIIDFLLVFIVSLFLTTIILKPFGGVLGIIGLEDFQFGEDLVKGAFEILMAGFGAAGVLLLVIVVIFLTGFFYDLLMIASPKQGTLGKMLFSIKVIRIEGDSLSIFESFLRTTLKFITGCVFIFLWLICLFNSKRQTFHDMLAKSIVVNAN</sequence>
<keyword evidence="5 6" id="KW-0472">Membrane</keyword>
<feature type="transmembrane region" description="Helical" evidence="6">
    <location>
        <begin position="63"/>
        <end position="88"/>
    </location>
</feature>
<evidence type="ECO:0000256" key="3">
    <source>
        <dbReference type="ARBA" id="ARBA00022692"/>
    </source>
</evidence>
<feature type="transmembrane region" description="Helical" evidence="6">
    <location>
        <begin position="129"/>
        <end position="148"/>
    </location>
</feature>
<proteinExistence type="predicted"/>
<gene>
    <name evidence="8" type="ORF">EMA8858_01736</name>
</gene>
<keyword evidence="9" id="KW-1185">Reference proteome</keyword>
<protein>
    <recommendedName>
        <fullName evidence="7">RDD domain-containing protein</fullName>
    </recommendedName>
</protein>